<sequence length="190" mass="21014">MKSTSKKSSGLLGGFDFQPIFSEQTLSRSEPKEEEVSQTKSNEAEQAQIKPSEDTDSRTQPNEAQLRSIKPKQAKDSETQPNNAVVSESKPKKLKQAKEVQRLIEQGDVPGALAEAGLTKKKIPMPESHQGVASGDGKRSKRITILMSEEERKYINREARRHGMTIGQFVYALAVAAADGKIELEDFLED</sequence>
<evidence type="ECO:0000256" key="1">
    <source>
        <dbReference type="SAM" id="MobiDB-lite"/>
    </source>
</evidence>
<reference evidence="2" key="1">
    <citation type="journal article" date="2021" name="Proc. Natl. Acad. Sci. U.S.A.">
        <title>A Catalog of Tens of Thousands of Viruses from Human Metagenomes Reveals Hidden Associations with Chronic Diseases.</title>
        <authorList>
            <person name="Tisza M.J."/>
            <person name="Buck C.B."/>
        </authorList>
    </citation>
    <scope>NUCLEOTIDE SEQUENCE</scope>
    <source>
        <strain evidence="2">CtVFv13</strain>
    </source>
</reference>
<accession>A0A8S5LQC1</accession>
<proteinExistence type="predicted"/>
<feature type="compositionally biased region" description="Low complexity" evidence="1">
    <location>
        <begin position="1"/>
        <end position="10"/>
    </location>
</feature>
<feature type="region of interest" description="Disordered" evidence="1">
    <location>
        <begin position="117"/>
        <end position="141"/>
    </location>
</feature>
<evidence type="ECO:0000313" key="2">
    <source>
        <dbReference type="EMBL" id="DAD72080.1"/>
    </source>
</evidence>
<feature type="region of interest" description="Disordered" evidence="1">
    <location>
        <begin position="1"/>
        <end position="99"/>
    </location>
</feature>
<organism evidence="2">
    <name type="scientific">Siphoviridae sp. ctVFv13</name>
    <dbReference type="NCBI Taxonomy" id="2827576"/>
    <lineage>
        <taxon>Viruses</taxon>
        <taxon>Duplodnaviria</taxon>
        <taxon>Heunggongvirae</taxon>
        <taxon>Uroviricota</taxon>
        <taxon>Caudoviricetes</taxon>
    </lineage>
</organism>
<name>A0A8S5LQC1_9CAUD</name>
<dbReference type="EMBL" id="BK015893">
    <property type="protein sequence ID" value="DAD72080.1"/>
    <property type="molecule type" value="Genomic_DNA"/>
</dbReference>
<protein>
    <submittedName>
        <fullName evidence="2">NikA, BACTERIAL CONJUGATION, RELAXASE, DNA</fullName>
    </submittedName>
</protein>